<dbReference type="Pfam" id="PF00535">
    <property type="entry name" value="Glycos_transf_2"/>
    <property type="match status" value="1"/>
</dbReference>
<feature type="domain" description="Glycosyltransferase 2-like" evidence="6">
    <location>
        <begin position="2"/>
        <end position="94"/>
    </location>
</feature>
<evidence type="ECO:0000256" key="3">
    <source>
        <dbReference type="ARBA" id="ARBA00022676"/>
    </source>
</evidence>
<dbReference type="eggNOG" id="ENOG502S0ZM">
    <property type="taxonomic scope" value="Eukaryota"/>
</dbReference>
<dbReference type="InterPro" id="IPR001173">
    <property type="entry name" value="Glyco_trans_2-like"/>
</dbReference>
<dbReference type="AlphaFoldDB" id="C1ED22"/>
<evidence type="ECO:0000256" key="5">
    <source>
        <dbReference type="ARBA" id="ARBA00023136"/>
    </source>
</evidence>
<dbReference type="Gene3D" id="3.90.550.10">
    <property type="entry name" value="Spore Coat Polysaccharide Biosynthesis Protein SpsA, Chain A"/>
    <property type="match status" value="1"/>
</dbReference>
<evidence type="ECO:0000313" key="8">
    <source>
        <dbReference type="Proteomes" id="UP000002009"/>
    </source>
</evidence>
<evidence type="ECO:0000313" key="7">
    <source>
        <dbReference type="EMBL" id="ACO65680.1"/>
    </source>
</evidence>
<keyword evidence="8" id="KW-1185">Reference proteome</keyword>
<evidence type="ECO:0000259" key="6">
    <source>
        <dbReference type="Pfam" id="PF00535"/>
    </source>
</evidence>
<dbReference type="GO" id="GO:0016757">
    <property type="term" value="F:glycosyltransferase activity"/>
    <property type="evidence" value="ECO:0007669"/>
    <property type="project" value="UniProtKB-KW"/>
</dbReference>
<dbReference type="CAZy" id="GT2">
    <property type="family name" value="Glycosyltransferase Family 2"/>
</dbReference>
<keyword evidence="2" id="KW-1003">Cell membrane</keyword>
<keyword evidence="4 7" id="KW-0808">Transferase</keyword>
<dbReference type="KEGG" id="mis:MICPUN_72071"/>
<dbReference type="GeneID" id="8246612"/>
<feature type="non-terminal residue" evidence="7">
    <location>
        <position position="1"/>
    </location>
</feature>
<reference evidence="7 8" key="1">
    <citation type="journal article" date="2009" name="Science">
        <title>Green evolution and dynamic adaptations revealed by genomes of the marine picoeukaryotes Micromonas.</title>
        <authorList>
            <person name="Worden A.Z."/>
            <person name="Lee J.H."/>
            <person name="Mock T."/>
            <person name="Rouze P."/>
            <person name="Simmons M.P."/>
            <person name="Aerts A.L."/>
            <person name="Allen A.E."/>
            <person name="Cuvelier M.L."/>
            <person name="Derelle E."/>
            <person name="Everett M.V."/>
            <person name="Foulon E."/>
            <person name="Grimwood J."/>
            <person name="Gundlach H."/>
            <person name="Henrissat B."/>
            <person name="Napoli C."/>
            <person name="McDonald S.M."/>
            <person name="Parker M.S."/>
            <person name="Rombauts S."/>
            <person name="Salamov A."/>
            <person name="Von Dassow P."/>
            <person name="Badger J.H."/>
            <person name="Coutinho P.M."/>
            <person name="Demir E."/>
            <person name="Dubchak I."/>
            <person name="Gentemann C."/>
            <person name="Eikrem W."/>
            <person name="Gready J.E."/>
            <person name="John U."/>
            <person name="Lanier W."/>
            <person name="Lindquist E.A."/>
            <person name="Lucas S."/>
            <person name="Mayer K.F."/>
            <person name="Moreau H."/>
            <person name="Not F."/>
            <person name="Otillar R."/>
            <person name="Panaud O."/>
            <person name="Pangilinan J."/>
            <person name="Paulsen I."/>
            <person name="Piegu B."/>
            <person name="Poliakov A."/>
            <person name="Robbens S."/>
            <person name="Schmutz J."/>
            <person name="Toulza E."/>
            <person name="Wyss T."/>
            <person name="Zelensky A."/>
            <person name="Zhou K."/>
            <person name="Armbrust E.V."/>
            <person name="Bhattacharya D."/>
            <person name="Goodenough U.W."/>
            <person name="Van de Peer Y."/>
            <person name="Grigoriev I.V."/>
        </authorList>
    </citation>
    <scope>NUCLEOTIDE SEQUENCE [LARGE SCALE GENOMIC DNA]</scope>
    <source>
        <strain evidence="8">RCC299 / NOUM17</strain>
    </source>
</reference>
<dbReference type="EMBL" id="CP001329">
    <property type="protein sequence ID" value="ACO65680.1"/>
    <property type="molecule type" value="Genomic_DNA"/>
</dbReference>
<name>C1ED22_MICCC</name>
<dbReference type="PANTHER" id="PTHR43646:SF2">
    <property type="entry name" value="GLYCOSYLTRANSFERASE 2-LIKE DOMAIN-CONTAINING PROTEIN"/>
    <property type="match status" value="1"/>
</dbReference>
<evidence type="ECO:0000256" key="1">
    <source>
        <dbReference type="ARBA" id="ARBA00004236"/>
    </source>
</evidence>
<dbReference type="STRING" id="296587.C1ED22"/>
<dbReference type="SUPFAM" id="SSF53448">
    <property type="entry name" value="Nucleotide-diphospho-sugar transferases"/>
    <property type="match status" value="1"/>
</dbReference>
<sequence length="243" mass="26517">VSVVVPALNEEAVIGSTLKHLASLDPQPLEVIVAVGDSSDGTASIAQSLGAVVVSNGARGRSRQMNAGALRANGDVLIFLHADTQLPTDAVNVARRQLCAGKRTQRTVLGGFVSLITVPERDKTYWFLSTHNVAKTFYTVLAFRPKSFILGLRCLFGDQAMFCRRRDFEYVGGFDENLPIMEDADLCVRMHTAGPVVLVNRVVTTSGRRIEDLGGNLKATFVHFLIGFSWYLGASPERMVEIY</sequence>
<organism evidence="7 8">
    <name type="scientific">Micromonas commoda (strain RCC299 / NOUM17 / CCMP2709)</name>
    <name type="common">Picoplanktonic green alga</name>
    <dbReference type="NCBI Taxonomy" id="296587"/>
    <lineage>
        <taxon>Eukaryota</taxon>
        <taxon>Viridiplantae</taxon>
        <taxon>Chlorophyta</taxon>
        <taxon>Mamiellophyceae</taxon>
        <taxon>Mamiellales</taxon>
        <taxon>Mamiellaceae</taxon>
        <taxon>Micromonas</taxon>
    </lineage>
</organism>
<dbReference type="GO" id="GO:0005886">
    <property type="term" value="C:plasma membrane"/>
    <property type="evidence" value="ECO:0007669"/>
    <property type="project" value="UniProtKB-SubCell"/>
</dbReference>
<accession>C1ED22</accession>
<dbReference type="CDD" id="cd02522">
    <property type="entry name" value="GT_2_like_a"/>
    <property type="match status" value="1"/>
</dbReference>
<dbReference type="InterPro" id="IPR029044">
    <property type="entry name" value="Nucleotide-diphossugar_trans"/>
</dbReference>
<comment type="subcellular location">
    <subcellularLocation>
        <location evidence="1">Cell membrane</location>
    </subcellularLocation>
</comment>
<dbReference type="PANTHER" id="PTHR43646">
    <property type="entry name" value="GLYCOSYLTRANSFERASE"/>
    <property type="match status" value="1"/>
</dbReference>
<dbReference type="InterPro" id="IPR026461">
    <property type="entry name" value="Trfase_2_rSAM/seldom_assoc"/>
</dbReference>
<feature type="non-terminal residue" evidence="7">
    <location>
        <position position="243"/>
    </location>
</feature>
<gene>
    <name evidence="7" type="ORF">MICPUN_72071</name>
</gene>
<dbReference type="Proteomes" id="UP000002009">
    <property type="component" value="Chromosome 9"/>
</dbReference>
<dbReference type="RefSeq" id="XP_002504422.1">
    <property type="nucleotide sequence ID" value="XM_002504376.1"/>
</dbReference>
<dbReference type="OMA" id="SANNTMK"/>
<keyword evidence="3" id="KW-0328">Glycosyltransferase</keyword>
<dbReference type="InParanoid" id="C1ED22"/>
<proteinExistence type="predicted"/>
<dbReference type="OrthoDB" id="191769at2759"/>
<keyword evidence="5" id="KW-0472">Membrane</keyword>
<evidence type="ECO:0000256" key="2">
    <source>
        <dbReference type="ARBA" id="ARBA00022475"/>
    </source>
</evidence>
<evidence type="ECO:0000256" key="4">
    <source>
        <dbReference type="ARBA" id="ARBA00022679"/>
    </source>
</evidence>
<protein>
    <submittedName>
        <fullName evidence="7">Glycosyltransferase family 2 protein</fullName>
    </submittedName>
</protein>
<dbReference type="NCBIfam" id="TIGR04283">
    <property type="entry name" value="glyco_like_mftF"/>
    <property type="match status" value="1"/>
</dbReference>